<evidence type="ECO:0000259" key="13">
    <source>
        <dbReference type="PROSITE" id="PS50950"/>
    </source>
</evidence>
<keyword evidence="8 10" id="KW-0238">DNA-binding</keyword>
<dbReference type="SUPFAM" id="SSF57716">
    <property type="entry name" value="Glucocorticoid receptor-like (DNA-binding domain)"/>
    <property type="match status" value="1"/>
</dbReference>
<dbReference type="InterPro" id="IPR003585">
    <property type="entry name" value="Neurexin-like"/>
</dbReference>
<dbReference type="SMART" id="SM00980">
    <property type="entry name" value="THAP"/>
    <property type="match status" value="1"/>
</dbReference>
<evidence type="ECO:0000256" key="5">
    <source>
        <dbReference type="ARBA" id="ARBA00022771"/>
    </source>
</evidence>
<organism evidence="14 15">
    <name type="scientific">Xenoophorus captivus</name>
    <dbReference type="NCBI Taxonomy" id="1517983"/>
    <lineage>
        <taxon>Eukaryota</taxon>
        <taxon>Metazoa</taxon>
        <taxon>Chordata</taxon>
        <taxon>Craniata</taxon>
        <taxon>Vertebrata</taxon>
        <taxon>Euteleostomi</taxon>
        <taxon>Actinopterygii</taxon>
        <taxon>Neopterygii</taxon>
        <taxon>Teleostei</taxon>
        <taxon>Neoteleostei</taxon>
        <taxon>Acanthomorphata</taxon>
        <taxon>Ovalentaria</taxon>
        <taxon>Atherinomorphae</taxon>
        <taxon>Cyprinodontiformes</taxon>
        <taxon>Goodeidae</taxon>
        <taxon>Xenoophorus</taxon>
    </lineage>
</organism>
<keyword evidence="7 12" id="KW-1133">Transmembrane helix</keyword>
<evidence type="ECO:0000256" key="8">
    <source>
        <dbReference type="ARBA" id="ARBA00023125"/>
    </source>
</evidence>
<name>A0ABV0QP09_9TELE</name>
<dbReference type="InterPro" id="IPR006612">
    <property type="entry name" value="THAP_Znf"/>
</dbReference>
<evidence type="ECO:0000256" key="12">
    <source>
        <dbReference type="SAM" id="Phobius"/>
    </source>
</evidence>
<evidence type="ECO:0000256" key="9">
    <source>
        <dbReference type="ARBA" id="ARBA00023136"/>
    </source>
</evidence>
<dbReference type="Pfam" id="PF05485">
    <property type="entry name" value="THAP"/>
    <property type="match status" value="1"/>
</dbReference>
<accession>A0ABV0QP09</accession>
<comment type="caution">
    <text evidence="14">The sequence shown here is derived from an EMBL/GenBank/DDBJ whole genome shotgun (WGS) entry which is preliminary data.</text>
</comment>
<dbReference type="InterPro" id="IPR027789">
    <property type="entry name" value="Syndecan/Neurexin_dom"/>
</dbReference>
<evidence type="ECO:0000256" key="4">
    <source>
        <dbReference type="ARBA" id="ARBA00022723"/>
    </source>
</evidence>
<keyword evidence="5 10" id="KW-0863">Zinc-finger</keyword>
<dbReference type="PROSITE" id="PS50950">
    <property type="entry name" value="ZF_THAP"/>
    <property type="match status" value="1"/>
</dbReference>
<evidence type="ECO:0000256" key="6">
    <source>
        <dbReference type="ARBA" id="ARBA00022833"/>
    </source>
</evidence>
<comment type="subcellular location">
    <subcellularLocation>
        <location evidence="1">Membrane</location>
        <topology evidence="1">Single-pass type I membrane protein</topology>
    </subcellularLocation>
</comment>
<proteinExistence type="inferred from homology"/>
<feature type="compositionally biased region" description="Basic residues" evidence="11">
    <location>
        <begin position="1"/>
        <end position="11"/>
    </location>
</feature>
<evidence type="ECO:0000256" key="3">
    <source>
        <dbReference type="ARBA" id="ARBA00022692"/>
    </source>
</evidence>
<gene>
    <name evidence="14" type="ORF">XENOCAPTIV_000316</name>
</gene>
<dbReference type="EMBL" id="JAHRIN010017830">
    <property type="protein sequence ID" value="MEQ2197561.1"/>
    <property type="molecule type" value="Genomic_DNA"/>
</dbReference>
<dbReference type="Pfam" id="PF01034">
    <property type="entry name" value="Syndecan"/>
    <property type="match status" value="1"/>
</dbReference>
<evidence type="ECO:0000313" key="14">
    <source>
        <dbReference type="EMBL" id="MEQ2197561.1"/>
    </source>
</evidence>
<evidence type="ECO:0000313" key="15">
    <source>
        <dbReference type="Proteomes" id="UP001434883"/>
    </source>
</evidence>
<comment type="similarity">
    <text evidence="2">Belongs to the neurexin family.</text>
</comment>
<evidence type="ECO:0000256" key="1">
    <source>
        <dbReference type="ARBA" id="ARBA00004479"/>
    </source>
</evidence>
<evidence type="ECO:0000256" key="11">
    <source>
        <dbReference type="SAM" id="MobiDB-lite"/>
    </source>
</evidence>
<keyword evidence="4" id="KW-0479">Metal-binding</keyword>
<reference evidence="14 15" key="1">
    <citation type="submission" date="2021-06" db="EMBL/GenBank/DDBJ databases">
        <authorList>
            <person name="Palmer J.M."/>
        </authorList>
    </citation>
    <scope>NUCLEOTIDE SEQUENCE [LARGE SCALE GENOMIC DNA]</scope>
    <source>
        <strain evidence="14 15">XC_2019</strain>
        <tissue evidence="14">Muscle</tissue>
    </source>
</reference>
<evidence type="ECO:0000256" key="7">
    <source>
        <dbReference type="ARBA" id="ARBA00022989"/>
    </source>
</evidence>
<keyword evidence="15" id="KW-1185">Reference proteome</keyword>
<sequence>MALGKRSKPGVRRVPGPSEVVRESSSTTGMVIGIVAAAALCILILLYAMYKYRNRDEGSYQVDESRHYITNSALCKLGPTFPKMVKQCAYGLCKSDSRYPKSLSGVVMFFPFPKPKTQLERCLQWIKRCGRPHSQLNVSKINKHTYVCSKHFVNGKSTPEYPNPVVAVQVLNQTREKLGASRKPPKHR</sequence>
<keyword evidence="6" id="KW-0862">Zinc</keyword>
<dbReference type="SMART" id="SM00294">
    <property type="entry name" value="4.1m"/>
    <property type="match status" value="1"/>
</dbReference>
<feature type="region of interest" description="Disordered" evidence="11">
    <location>
        <begin position="1"/>
        <end position="21"/>
    </location>
</feature>
<feature type="transmembrane region" description="Helical" evidence="12">
    <location>
        <begin position="30"/>
        <end position="50"/>
    </location>
</feature>
<evidence type="ECO:0000256" key="2">
    <source>
        <dbReference type="ARBA" id="ARBA00010241"/>
    </source>
</evidence>
<evidence type="ECO:0000256" key="10">
    <source>
        <dbReference type="PROSITE-ProRule" id="PRU00309"/>
    </source>
</evidence>
<keyword evidence="9 12" id="KW-0472">Membrane</keyword>
<dbReference type="Proteomes" id="UP001434883">
    <property type="component" value="Unassembled WGS sequence"/>
</dbReference>
<feature type="domain" description="THAP-type" evidence="13">
    <location>
        <begin position="84"/>
        <end position="187"/>
    </location>
</feature>
<protein>
    <recommendedName>
        <fullName evidence="13">THAP-type domain-containing protein</fullName>
    </recommendedName>
</protein>
<keyword evidence="3 12" id="KW-0812">Transmembrane</keyword>